<dbReference type="InterPro" id="IPR050277">
    <property type="entry name" value="Sodium:Solute_Symporter"/>
</dbReference>
<evidence type="ECO:0000256" key="6">
    <source>
        <dbReference type="ARBA" id="ARBA00023136"/>
    </source>
</evidence>
<feature type="transmembrane region" description="Helical" evidence="8">
    <location>
        <begin position="228"/>
        <end position="247"/>
    </location>
</feature>
<gene>
    <name evidence="9" type="ORF">HH308_07705</name>
</gene>
<keyword evidence="3" id="KW-0813">Transport</keyword>
<dbReference type="PANTHER" id="PTHR48086">
    <property type="entry name" value="SODIUM/PROLINE SYMPORTER-RELATED"/>
    <property type="match status" value="1"/>
</dbReference>
<feature type="transmembrane region" description="Helical" evidence="8">
    <location>
        <begin position="354"/>
        <end position="373"/>
    </location>
</feature>
<accession>A0A848KRQ7</accession>
<feature type="transmembrane region" description="Helical" evidence="8">
    <location>
        <begin position="184"/>
        <end position="208"/>
    </location>
</feature>
<feature type="transmembrane region" description="Helical" evidence="8">
    <location>
        <begin position="153"/>
        <end position="172"/>
    </location>
</feature>
<organism evidence="9 10">
    <name type="scientific">Gordonia asplenii</name>
    <dbReference type="NCBI Taxonomy" id="2725283"/>
    <lineage>
        <taxon>Bacteria</taxon>
        <taxon>Bacillati</taxon>
        <taxon>Actinomycetota</taxon>
        <taxon>Actinomycetes</taxon>
        <taxon>Mycobacteriales</taxon>
        <taxon>Gordoniaceae</taxon>
        <taxon>Gordonia</taxon>
    </lineage>
</organism>
<keyword evidence="6 8" id="KW-0472">Membrane</keyword>
<sequence>MLTVLIFGGIFLIGALGIVGRKATTMGEWTVSGRNLPRWTSWFLQAGESLTTFSFLGLAGIAFTGGLSATFAIAYLSIAAIGLYFVGPRIWRLGRSRGYISQADFFTDRFNSPMLGKLAAVVGALFLLPYLQLQLTGLGLIVELATGSKSGRGLSMVVASVLVIAFVAWAGIRGIARVAMLKDALMVIALVLVLVAVLISVGGVPHIFGELATHSPDLLTVNAPGYGTTFFLTSVIITGIGAGLNTFPHLWPPLFAAKTGAVLRDNYTWLGLYQFALFAPIIVGCGAILILPSTTRGNAVLLTTAHQTMPDSLVAVIAIAGAAAAMVPAAAIAMGISSLISQNLIVVTGERRKLRLNTVFVAAAVLLSLIFGLTNYDIAGLLLLTYGGLAQMAPGILFGLANKVKVGAVPIILGMITGVVVVGWLTFAHVDIGTWDSGLIALAPNLIVFAIAEIIRRSRTPAARGEVPAAGGVAEGSLAVDTP</sequence>
<dbReference type="PROSITE" id="PS50283">
    <property type="entry name" value="NA_SOLUT_SYMP_3"/>
    <property type="match status" value="1"/>
</dbReference>
<evidence type="ECO:0000256" key="5">
    <source>
        <dbReference type="ARBA" id="ARBA00022989"/>
    </source>
</evidence>
<feature type="transmembrane region" description="Helical" evidence="8">
    <location>
        <begin position="408"/>
        <end position="427"/>
    </location>
</feature>
<proteinExistence type="inferred from homology"/>
<comment type="subcellular location">
    <subcellularLocation>
        <location evidence="1">Membrane</location>
        <topology evidence="1">Multi-pass membrane protein</topology>
    </subcellularLocation>
</comment>
<evidence type="ECO:0000256" key="4">
    <source>
        <dbReference type="ARBA" id="ARBA00022692"/>
    </source>
</evidence>
<dbReference type="PANTHER" id="PTHR48086:SF8">
    <property type="entry name" value="MONOCARBOXYLIC ACID PERMEASE"/>
    <property type="match status" value="1"/>
</dbReference>
<dbReference type="Gene3D" id="1.20.1730.10">
    <property type="entry name" value="Sodium/glucose cotransporter"/>
    <property type="match status" value="1"/>
</dbReference>
<reference evidence="9 10" key="1">
    <citation type="submission" date="2020-04" db="EMBL/GenBank/DDBJ databases">
        <title>Gordonia sp. nov. TBRC 11910.</title>
        <authorList>
            <person name="Suriyachadkun C."/>
        </authorList>
    </citation>
    <scope>NUCLEOTIDE SEQUENCE [LARGE SCALE GENOMIC DNA]</scope>
    <source>
        <strain evidence="9 10">TBRC 11910</strain>
    </source>
</reference>
<protein>
    <submittedName>
        <fullName evidence="9">Sodium:solute symporter family protein</fullName>
    </submittedName>
</protein>
<evidence type="ECO:0000256" key="2">
    <source>
        <dbReference type="ARBA" id="ARBA00006434"/>
    </source>
</evidence>
<dbReference type="Pfam" id="PF00474">
    <property type="entry name" value="SSF"/>
    <property type="match status" value="1"/>
</dbReference>
<keyword evidence="10" id="KW-1185">Reference proteome</keyword>
<dbReference type="RefSeq" id="WP_170193603.1">
    <property type="nucleotide sequence ID" value="NZ_JABBNB010000006.1"/>
</dbReference>
<comment type="similarity">
    <text evidence="2 7">Belongs to the sodium:solute symporter (SSF) (TC 2.A.21) family.</text>
</comment>
<feature type="transmembrane region" description="Helical" evidence="8">
    <location>
        <begin position="115"/>
        <end position="133"/>
    </location>
</feature>
<evidence type="ECO:0000256" key="7">
    <source>
        <dbReference type="RuleBase" id="RU362091"/>
    </source>
</evidence>
<evidence type="ECO:0000256" key="3">
    <source>
        <dbReference type="ARBA" id="ARBA00022448"/>
    </source>
</evidence>
<dbReference type="Proteomes" id="UP000550729">
    <property type="component" value="Unassembled WGS sequence"/>
</dbReference>
<evidence type="ECO:0000256" key="8">
    <source>
        <dbReference type="SAM" id="Phobius"/>
    </source>
</evidence>
<keyword evidence="4 8" id="KW-0812">Transmembrane</keyword>
<dbReference type="GO" id="GO:0005886">
    <property type="term" value="C:plasma membrane"/>
    <property type="evidence" value="ECO:0007669"/>
    <property type="project" value="TreeGrafter"/>
</dbReference>
<dbReference type="InterPro" id="IPR038377">
    <property type="entry name" value="Na/Glc_symporter_sf"/>
</dbReference>
<dbReference type="GO" id="GO:0022857">
    <property type="term" value="F:transmembrane transporter activity"/>
    <property type="evidence" value="ECO:0007669"/>
    <property type="project" value="InterPro"/>
</dbReference>
<keyword evidence="5 8" id="KW-1133">Transmembrane helix</keyword>
<evidence type="ECO:0000256" key="1">
    <source>
        <dbReference type="ARBA" id="ARBA00004141"/>
    </source>
</evidence>
<evidence type="ECO:0000313" key="10">
    <source>
        <dbReference type="Proteomes" id="UP000550729"/>
    </source>
</evidence>
<dbReference type="EMBL" id="JABBNB010000006">
    <property type="protein sequence ID" value="NMO01100.1"/>
    <property type="molecule type" value="Genomic_DNA"/>
</dbReference>
<feature type="transmembrane region" description="Helical" evidence="8">
    <location>
        <begin position="53"/>
        <end position="86"/>
    </location>
</feature>
<evidence type="ECO:0000313" key="9">
    <source>
        <dbReference type="EMBL" id="NMO01100.1"/>
    </source>
</evidence>
<feature type="transmembrane region" description="Helical" evidence="8">
    <location>
        <begin position="379"/>
        <end position="401"/>
    </location>
</feature>
<name>A0A848KRQ7_9ACTN</name>
<feature type="transmembrane region" description="Helical" evidence="8">
    <location>
        <begin position="439"/>
        <end position="455"/>
    </location>
</feature>
<dbReference type="InterPro" id="IPR001734">
    <property type="entry name" value="Na/solute_symporter"/>
</dbReference>
<comment type="caution">
    <text evidence="9">The sequence shown here is derived from an EMBL/GenBank/DDBJ whole genome shotgun (WGS) entry which is preliminary data.</text>
</comment>
<feature type="transmembrane region" description="Helical" evidence="8">
    <location>
        <begin position="312"/>
        <end position="333"/>
    </location>
</feature>
<feature type="transmembrane region" description="Helical" evidence="8">
    <location>
        <begin position="267"/>
        <end position="292"/>
    </location>
</feature>
<dbReference type="AlphaFoldDB" id="A0A848KRQ7"/>